<protein>
    <recommendedName>
        <fullName evidence="16">Fucosyltransferase</fullName>
        <ecNumber evidence="16">2.4.1.-</ecNumber>
    </recommendedName>
</protein>
<dbReference type="AlphaFoldDB" id="A0AAE0QJM3"/>
<evidence type="ECO:0000256" key="7">
    <source>
        <dbReference type="ARBA" id="ARBA00022824"/>
    </source>
</evidence>
<dbReference type="Proteomes" id="UP001274896">
    <property type="component" value="Unassembled WGS sequence"/>
</dbReference>
<dbReference type="Gene3D" id="3.40.50.11660">
    <property type="entry name" value="Glycosyl transferase family 10, C-terminal domain"/>
    <property type="match status" value="1"/>
</dbReference>
<dbReference type="InterPro" id="IPR036875">
    <property type="entry name" value="Znf_CCHC_sf"/>
</dbReference>
<keyword evidence="4 16" id="KW-0328">Glycosyltransferase</keyword>
<dbReference type="SUPFAM" id="SSF57756">
    <property type="entry name" value="Retrovirus zinc finger-like domains"/>
    <property type="match status" value="1"/>
</dbReference>
<evidence type="ECO:0000256" key="4">
    <source>
        <dbReference type="ARBA" id="ARBA00022676"/>
    </source>
</evidence>
<dbReference type="InterPro" id="IPR001878">
    <property type="entry name" value="Znf_CCHC"/>
</dbReference>
<keyword evidence="15" id="KW-0863">Zinc-finger</keyword>
<dbReference type="GO" id="GO:0005789">
    <property type="term" value="C:endoplasmic reticulum membrane"/>
    <property type="evidence" value="ECO:0007669"/>
    <property type="project" value="UniProtKB-SubCell"/>
</dbReference>
<evidence type="ECO:0000256" key="5">
    <source>
        <dbReference type="ARBA" id="ARBA00022679"/>
    </source>
</evidence>
<dbReference type="InterPro" id="IPR031481">
    <property type="entry name" value="Glyco_tran_10_N"/>
</dbReference>
<evidence type="ECO:0000256" key="8">
    <source>
        <dbReference type="ARBA" id="ARBA00022968"/>
    </source>
</evidence>
<dbReference type="PANTHER" id="PTHR11929:SF194">
    <property type="entry name" value="ALPHA-(1,3)-FUCOSYLTRANSFERASE 10"/>
    <property type="match status" value="1"/>
</dbReference>
<keyword evidence="10" id="KW-0472">Membrane</keyword>
<dbReference type="EC" id="2.4.1.-" evidence="16"/>
<keyword evidence="20" id="KW-1185">Reference proteome</keyword>
<dbReference type="GO" id="GO:0046920">
    <property type="term" value="F:alpha-(1-&gt;3)-fucosyltransferase activity"/>
    <property type="evidence" value="ECO:0007669"/>
    <property type="project" value="TreeGrafter"/>
</dbReference>
<feature type="domain" description="CCHC-type" evidence="18">
    <location>
        <begin position="55"/>
        <end position="71"/>
    </location>
</feature>
<keyword evidence="8" id="KW-0735">Signal-anchor</keyword>
<dbReference type="PANTHER" id="PTHR11929">
    <property type="entry name" value="ALPHA- 1,3 -FUCOSYLTRANSFERASE"/>
    <property type="match status" value="1"/>
</dbReference>
<keyword evidence="15" id="KW-0479">Metal-binding</keyword>
<evidence type="ECO:0000256" key="13">
    <source>
        <dbReference type="ARBA" id="ARBA00048647"/>
    </source>
</evidence>
<evidence type="ECO:0000259" key="18">
    <source>
        <dbReference type="PROSITE" id="PS50158"/>
    </source>
</evidence>
<evidence type="ECO:0000256" key="11">
    <source>
        <dbReference type="ARBA" id="ARBA00023180"/>
    </source>
</evidence>
<dbReference type="SMART" id="SM00343">
    <property type="entry name" value="ZnF_C2HC"/>
    <property type="match status" value="1"/>
</dbReference>
<feature type="non-terminal residue" evidence="19">
    <location>
        <position position="1"/>
    </location>
</feature>
<evidence type="ECO:0000256" key="2">
    <source>
        <dbReference type="ARBA" id="ARBA00004922"/>
    </source>
</evidence>
<keyword evidence="9" id="KW-1133">Transmembrane helix</keyword>
<evidence type="ECO:0000256" key="15">
    <source>
        <dbReference type="PROSITE-ProRule" id="PRU00047"/>
    </source>
</evidence>
<dbReference type="GO" id="GO:0046922">
    <property type="term" value="F:peptide-O-fucosyltransferase activity"/>
    <property type="evidence" value="ECO:0007669"/>
    <property type="project" value="UniProtKB-EC"/>
</dbReference>
<dbReference type="Gene3D" id="4.10.60.10">
    <property type="entry name" value="Zinc finger, CCHC-type"/>
    <property type="match status" value="1"/>
</dbReference>
<comment type="function">
    <text evidence="14">Protein O-fucosyltransferase that specifically catalyzes O-fucosylation of serine or threonine residues in EMI domains of target proteins. Attaches fucose through an O-glycosidic linkage. O-fucosylation of EMI domain-containing proteins may be required for facilitating protein folding and secretion.</text>
</comment>
<keyword evidence="16" id="KW-0333">Golgi apparatus</keyword>
<evidence type="ECO:0000256" key="12">
    <source>
        <dbReference type="ARBA" id="ARBA00047273"/>
    </source>
</evidence>
<evidence type="ECO:0000256" key="1">
    <source>
        <dbReference type="ARBA" id="ARBA00004648"/>
    </source>
</evidence>
<keyword evidence="5 16" id="KW-0808">Transferase</keyword>
<comment type="catalytic activity">
    <reaction evidence="13">
        <text>L-seryl-[protein] + GDP-beta-L-fucose = 3-O-(alpha-L-fucosyl)-L-seryl-[protein] + GDP + H(+)</text>
        <dbReference type="Rhea" id="RHEA:63644"/>
        <dbReference type="Rhea" id="RHEA-COMP:9863"/>
        <dbReference type="Rhea" id="RHEA-COMP:17914"/>
        <dbReference type="ChEBI" id="CHEBI:15378"/>
        <dbReference type="ChEBI" id="CHEBI:29999"/>
        <dbReference type="ChEBI" id="CHEBI:57273"/>
        <dbReference type="ChEBI" id="CHEBI:58189"/>
        <dbReference type="ChEBI" id="CHEBI:189632"/>
        <dbReference type="EC" id="2.4.1.221"/>
    </reaction>
    <physiologicalReaction direction="left-to-right" evidence="13">
        <dbReference type="Rhea" id="RHEA:63645"/>
    </physiologicalReaction>
</comment>
<dbReference type="PROSITE" id="PS50158">
    <property type="entry name" value="ZF_CCHC"/>
    <property type="match status" value="1"/>
</dbReference>
<evidence type="ECO:0000313" key="20">
    <source>
        <dbReference type="Proteomes" id="UP001274896"/>
    </source>
</evidence>
<dbReference type="GO" id="GO:0008270">
    <property type="term" value="F:zinc ion binding"/>
    <property type="evidence" value="ECO:0007669"/>
    <property type="project" value="UniProtKB-KW"/>
</dbReference>
<proteinExistence type="inferred from homology"/>
<comment type="catalytic activity">
    <reaction evidence="12">
        <text>L-threonyl-[protein] + GDP-beta-L-fucose = 3-O-(alpha-L-fucosyl)-L-threonyl-[protein] + GDP + H(+)</text>
        <dbReference type="Rhea" id="RHEA:70491"/>
        <dbReference type="Rhea" id="RHEA-COMP:11060"/>
        <dbReference type="Rhea" id="RHEA-COMP:17915"/>
        <dbReference type="ChEBI" id="CHEBI:15378"/>
        <dbReference type="ChEBI" id="CHEBI:30013"/>
        <dbReference type="ChEBI" id="CHEBI:57273"/>
        <dbReference type="ChEBI" id="CHEBI:58189"/>
        <dbReference type="ChEBI" id="CHEBI:189631"/>
        <dbReference type="EC" id="2.4.1.221"/>
    </reaction>
    <physiologicalReaction direction="left-to-right" evidence="12">
        <dbReference type="Rhea" id="RHEA:70492"/>
    </physiologicalReaction>
</comment>
<keyword evidence="6 16" id="KW-0812">Transmembrane</keyword>
<dbReference type="Pfam" id="PF00852">
    <property type="entry name" value="Glyco_transf_10"/>
    <property type="match status" value="1"/>
</dbReference>
<evidence type="ECO:0000256" key="16">
    <source>
        <dbReference type="RuleBase" id="RU003832"/>
    </source>
</evidence>
<keyword evidence="7" id="KW-0256">Endoplasmic reticulum</keyword>
<comment type="pathway">
    <text evidence="2">Protein modification; protein glycosylation.</text>
</comment>
<evidence type="ECO:0000256" key="10">
    <source>
        <dbReference type="ARBA" id="ARBA00023136"/>
    </source>
</evidence>
<dbReference type="GO" id="GO:0032580">
    <property type="term" value="C:Golgi cisterna membrane"/>
    <property type="evidence" value="ECO:0007669"/>
    <property type="project" value="UniProtKB-SubCell"/>
</dbReference>
<comment type="similarity">
    <text evidence="3 16">Belongs to the glycosyltransferase 10 family.</text>
</comment>
<evidence type="ECO:0000313" key="19">
    <source>
        <dbReference type="EMBL" id="KAK3522141.1"/>
    </source>
</evidence>
<dbReference type="InterPro" id="IPR055270">
    <property type="entry name" value="Glyco_tran_10_C"/>
</dbReference>
<dbReference type="GO" id="GO:0003676">
    <property type="term" value="F:nucleic acid binding"/>
    <property type="evidence" value="ECO:0007669"/>
    <property type="project" value="InterPro"/>
</dbReference>
<evidence type="ECO:0000256" key="6">
    <source>
        <dbReference type="ARBA" id="ARBA00022692"/>
    </source>
</evidence>
<reference evidence="19" key="1">
    <citation type="submission" date="2023-06" db="EMBL/GenBank/DDBJ databases">
        <title>Male Hemibagrus guttatus genome.</title>
        <authorList>
            <person name="Bian C."/>
        </authorList>
    </citation>
    <scope>NUCLEOTIDE SEQUENCE</scope>
    <source>
        <strain evidence="19">Male_cb2023</strain>
        <tissue evidence="19">Muscle</tissue>
    </source>
</reference>
<feature type="compositionally biased region" description="Low complexity" evidence="17">
    <location>
        <begin position="107"/>
        <end position="137"/>
    </location>
</feature>
<name>A0AAE0QJM3_9TELE</name>
<keyword evidence="11" id="KW-0325">Glycoprotein</keyword>
<dbReference type="FunFam" id="3.40.50.11660:FF:000002">
    <property type="entry name" value="Alpha-(1,3)-fucosyltransferase"/>
    <property type="match status" value="1"/>
</dbReference>
<evidence type="ECO:0000256" key="9">
    <source>
        <dbReference type="ARBA" id="ARBA00022989"/>
    </source>
</evidence>
<feature type="compositionally biased region" description="Pro residues" evidence="17">
    <location>
        <begin position="95"/>
        <end position="105"/>
    </location>
</feature>
<comment type="subcellular location">
    <subcellularLocation>
        <location evidence="1">Endoplasmic reticulum membrane</location>
        <topology evidence="1">Single-pass type II membrane protein</topology>
    </subcellularLocation>
    <subcellularLocation>
        <location evidence="16">Golgi apparatus</location>
        <location evidence="16">Golgi stack membrane</location>
        <topology evidence="16">Single-pass type II membrane protein</topology>
    </subcellularLocation>
</comment>
<dbReference type="EMBL" id="JAUCMX010000015">
    <property type="protein sequence ID" value="KAK3522141.1"/>
    <property type="molecule type" value="Genomic_DNA"/>
</dbReference>
<organism evidence="19 20">
    <name type="scientific">Hemibagrus guttatus</name>
    <dbReference type="NCBI Taxonomy" id="175788"/>
    <lineage>
        <taxon>Eukaryota</taxon>
        <taxon>Metazoa</taxon>
        <taxon>Chordata</taxon>
        <taxon>Craniata</taxon>
        <taxon>Vertebrata</taxon>
        <taxon>Euteleostomi</taxon>
        <taxon>Actinopterygii</taxon>
        <taxon>Neopterygii</taxon>
        <taxon>Teleostei</taxon>
        <taxon>Ostariophysi</taxon>
        <taxon>Siluriformes</taxon>
        <taxon>Bagridae</taxon>
        <taxon>Hemibagrus</taxon>
    </lineage>
</organism>
<feature type="region of interest" description="Disordered" evidence="17">
    <location>
        <begin position="68"/>
        <end position="176"/>
    </location>
</feature>
<gene>
    <name evidence="19" type="ORF">QTP70_026959</name>
</gene>
<dbReference type="SUPFAM" id="SSF53756">
    <property type="entry name" value="UDP-Glycosyltransferase/glycogen phosphorylase"/>
    <property type="match status" value="1"/>
</dbReference>
<keyword evidence="15" id="KW-0862">Zinc</keyword>
<evidence type="ECO:0000256" key="14">
    <source>
        <dbReference type="ARBA" id="ARBA00058658"/>
    </source>
</evidence>
<evidence type="ECO:0000256" key="3">
    <source>
        <dbReference type="ARBA" id="ARBA00008919"/>
    </source>
</evidence>
<dbReference type="Pfam" id="PF00098">
    <property type="entry name" value="zf-CCHC"/>
    <property type="match status" value="1"/>
</dbReference>
<comment type="caution">
    <text evidence="19">The sequence shown here is derived from an EMBL/GenBank/DDBJ whole genome shotgun (WGS) entry which is preliminary data.</text>
</comment>
<accession>A0AAE0QJM3</accession>
<dbReference type="InterPro" id="IPR001503">
    <property type="entry name" value="Glyco_trans_10"/>
</dbReference>
<evidence type="ECO:0000256" key="17">
    <source>
        <dbReference type="SAM" id="MobiDB-lite"/>
    </source>
</evidence>
<dbReference type="Pfam" id="PF17039">
    <property type="entry name" value="Glyco_tran_10_N"/>
    <property type="match status" value="1"/>
</dbReference>
<dbReference type="InterPro" id="IPR038577">
    <property type="entry name" value="GT10-like_C_sf"/>
</dbReference>
<sequence>SPAKKVMLSNVPPFISDEAIGKELSRYGRMVSPFKKIPLGCFDYNIFVSSDTDIKCFRCGQTGHLARACPERQSDPGVSERPGQDAAEPAGDFPPLRPRPGPGPAEGPGAAAAPDLTESEPQAQPAAQTPTGATSAPEKPRTAEPAVAEPRSARPARKKPWSTEKSSVGSGAVLDPPALTEAGAEVQGTAWKHRTLPQCRGRGGDVDMADEPVLKYTLNVTRDIVRSLKALEIGIVELQRLEATGDRGHIEPLKSKKAKMNDLLDITAQGALVRSRFKSAAERDAPSKFFFSLEQKNGQKRFIHAVRTESGDLLSEPTEIRKQTVSFYSKLYSSEWSGAQVVEDSFLVGLPKLSERAARELDRELSLEELHEALQRMENGRASGIDGPPAEFYKAFWAVIGQDVLDVLRDSILREHVKGRLSRWKRLVPKMSYRGRTLVINNLAASSLWHKLACIDPPPNLLANIQAQLVDFFWDGLHWIPQSILHLPKEEGGQGLVQLSSRAAAFRLQFIQRLLTGPRDLVWRAAASGLLHTVKGLGLDRALFLMDTKMLDISGLPMFYCGLFKIWNVFKKQNKGCRTVHWLLEEPLVYGGGLDISGVTVPALSRKLVSSGIVTLRELVNVAGSDLSKGRGPGSRMGLRSRRVVNQLLHRWRSALTSEERVVEELGHFEQVVHTLPLKDREELTQIQAFPARAATTDDGVSPGSEGLYPIIVWWSPLTGEMGRLGECGHNRCFFTVNKSYHSHPSTQAFLFYGTDFSVESLPLPRKHQHHWALFHEESPKNNFKLFHKPVITLFNHTATFSHHSHLPLTTQHLESLHALTSHTFLLPLAQKNQLRRTLAPVVYVQSDCDPPSDRDIYVRELMKHIPVDSYGQCLHNKDLPVHLRDSFAMDEESFYQILAQYKFILAFENAVCDDYITEKLWRPLKLGVVPVYYGAPNVYMWLPSNRSAIVVDPKQSPEKLAQYIASLDKNDQEYLTHLDWKLKREISNQRLFKEVTERQWGVQDIAQDNFIDVFECMVCNRVWENNNRQKQGLVPRVWQAEEHHLTCPPPRLFDFDDVDHSNSSSLRHIWRASYEQSVREARALRRLTLRNRNFTATQFWREVFRD</sequence>